<feature type="transmembrane region" description="Helical" evidence="2">
    <location>
        <begin position="594"/>
        <end position="614"/>
    </location>
</feature>
<feature type="region of interest" description="Disordered" evidence="1">
    <location>
        <begin position="1"/>
        <end position="271"/>
    </location>
</feature>
<keyword evidence="4" id="KW-1185">Reference proteome</keyword>
<feature type="compositionally biased region" description="Low complexity" evidence="1">
    <location>
        <begin position="13"/>
        <end position="47"/>
    </location>
</feature>
<keyword evidence="2" id="KW-0812">Transmembrane</keyword>
<dbReference type="EMBL" id="SSSM01000006">
    <property type="protein sequence ID" value="THG28753.1"/>
    <property type="molecule type" value="Genomic_DNA"/>
</dbReference>
<feature type="compositionally biased region" description="Basic residues" evidence="1">
    <location>
        <begin position="330"/>
        <end position="341"/>
    </location>
</feature>
<feature type="compositionally biased region" description="Basic and acidic residues" evidence="1">
    <location>
        <begin position="52"/>
        <end position="66"/>
    </location>
</feature>
<feature type="transmembrane region" description="Helical" evidence="2">
    <location>
        <begin position="626"/>
        <end position="645"/>
    </location>
</feature>
<gene>
    <name evidence="3" type="ORF">E6C64_18425</name>
</gene>
<dbReference type="PANTHER" id="PTHR45725">
    <property type="entry name" value="FORMIN HOMOLOGY 2 FAMILY MEMBER"/>
    <property type="match status" value="1"/>
</dbReference>
<reference evidence="3 4" key="1">
    <citation type="submission" date="2019-04" db="EMBL/GenBank/DDBJ databases">
        <authorList>
            <person name="Jiang L."/>
        </authorList>
    </citation>
    <scope>NUCLEOTIDE SEQUENCE [LARGE SCALE GENOMIC DNA]</scope>
    <source>
        <strain evidence="3 4">YIM 131853</strain>
    </source>
</reference>
<comment type="caution">
    <text evidence="3">The sequence shown here is derived from an EMBL/GenBank/DDBJ whole genome shotgun (WGS) entry which is preliminary data.</text>
</comment>
<feature type="region of interest" description="Disordered" evidence="1">
    <location>
        <begin position="314"/>
        <end position="341"/>
    </location>
</feature>
<dbReference type="OrthoDB" id="3207667at2"/>
<organism evidence="3 4">
    <name type="scientific">Naasia lichenicola</name>
    <dbReference type="NCBI Taxonomy" id="2565933"/>
    <lineage>
        <taxon>Bacteria</taxon>
        <taxon>Bacillati</taxon>
        <taxon>Actinomycetota</taxon>
        <taxon>Actinomycetes</taxon>
        <taxon>Micrococcales</taxon>
        <taxon>Microbacteriaceae</taxon>
        <taxon>Naasia</taxon>
    </lineage>
</organism>
<evidence type="ECO:0000313" key="4">
    <source>
        <dbReference type="Proteomes" id="UP000309133"/>
    </source>
</evidence>
<feature type="compositionally biased region" description="Low complexity" evidence="1">
    <location>
        <begin position="111"/>
        <end position="133"/>
    </location>
</feature>
<feature type="region of interest" description="Disordered" evidence="1">
    <location>
        <begin position="656"/>
        <end position="684"/>
    </location>
</feature>
<dbReference type="InterPro" id="IPR051425">
    <property type="entry name" value="Formin_Homology"/>
</dbReference>
<accession>A0A4S4FF66</accession>
<feature type="transmembrane region" description="Helical" evidence="2">
    <location>
        <begin position="351"/>
        <end position="373"/>
    </location>
</feature>
<feature type="transmembrane region" description="Helical" evidence="2">
    <location>
        <begin position="410"/>
        <end position="428"/>
    </location>
</feature>
<dbReference type="AlphaFoldDB" id="A0A4S4FF66"/>
<proteinExistence type="predicted"/>
<feature type="transmembrane region" description="Helical" evidence="2">
    <location>
        <begin position="571"/>
        <end position="588"/>
    </location>
</feature>
<feature type="compositionally biased region" description="Low complexity" evidence="1">
    <location>
        <begin position="210"/>
        <end position="236"/>
    </location>
</feature>
<feature type="transmembrane region" description="Helical" evidence="2">
    <location>
        <begin position="385"/>
        <end position="404"/>
    </location>
</feature>
<dbReference type="PANTHER" id="PTHR45725:SF18">
    <property type="entry name" value="ORC1-LIKE AAA ATPASE DOMAIN-CONTAINING PROTEIN"/>
    <property type="match status" value="1"/>
</dbReference>
<feature type="transmembrane region" description="Helical" evidence="2">
    <location>
        <begin position="464"/>
        <end position="491"/>
    </location>
</feature>
<feature type="compositionally biased region" description="Low complexity" evidence="1">
    <location>
        <begin position="668"/>
        <end position="684"/>
    </location>
</feature>
<dbReference type="Proteomes" id="UP000309133">
    <property type="component" value="Unassembled WGS sequence"/>
</dbReference>
<sequence>MSERPDLDIAPEPAYDPALDSAAPPAPEAAARPTSATAPHAPAMTPDGVVDPTDRAAARPAPHRDPASGPAAAFSEPLGAKPPGGRRRRERPPLTGAVTIVRPPVPPVVAAPPTEAVGAPDSPIDDASAATSTPPTPTVEPPAELSVSPAEPERDVPQAGLADGAPEEAESTDSSPTAVGISEAEILATSTLEAAPLATDEDPSASTSDPLEAPSSSADLAPASAASASETAPEPETQTEPEPEPEAQTVPAAAFEVAPSDPSPTPAAPAAAAAAPAPVVAAELRPAAVIPAEDAPESESSGQLVTVVPESDDLTGRTAAADVHDEDAKRGRRRAASRHRNSRSVRLPTPLAFFLHYGLPIVVLVVLYIVTVIEFSYAPATTGPLPQPVVLVASLITIALTFVVARRLGLSSLGAVVAAALATIAPAAIDSNAAGVPEHLAVIGLLGSVAFIAARRQLIVALPAAALLAAVAGVLSPIALVAVPFLAFRAAAGWRRRRGRRPVIAAAIVFVAAFVIGTLIVGVAPLSDAPFWATPSFGTVTLQEWLVRDPIGTAVALVAVGLGFTNRRLRLLSFTAVALLALSVWPDGDAAVRYTVLLSPTFAVLIGSAADLAVEAIGRHAALPRLAGIVGTAALALAIVVAVTLSSIEVRTRAFAEGDPSTAPTPPAASTTPTPTDTGPVPDTSAEAVAERTAMGIQLLRNPRLSVSEVARRLLADGSVDARISIVLGQILSEHTVTVADFPVVDDEDPSVRRQLLVTEMDGATLATGGASMSSLTAYLSGLTGSFAVQAVSVDASGVLATFSPDDGSTPSPIATP</sequence>
<evidence type="ECO:0000313" key="3">
    <source>
        <dbReference type="EMBL" id="THG28753.1"/>
    </source>
</evidence>
<name>A0A4S4FF66_9MICO</name>
<keyword evidence="2" id="KW-1133">Transmembrane helix</keyword>
<feature type="compositionally biased region" description="Low complexity" evidence="1">
    <location>
        <begin position="246"/>
        <end position="260"/>
    </location>
</feature>
<evidence type="ECO:0000256" key="1">
    <source>
        <dbReference type="SAM" id="MobiDB-lite"/>
    </source>
</evidence>
<evidence type="ECO:0000256" key="2">
    <source>
        <dbReference type="SAM" id="Phobius"/>
    </source>
</evidence>
<protein>
    <submittedName>
        <fullName evidence="3">Uncharacterized protein</fullName>
    </submittedName>
</protein>
<feature type="transmembrane region" description="Helical" evidence="2">
    <location>
        <begin position="545"/>
        <end position="564"/>
    </location>
</feature>
<dbReference type="RefSeq" id="WP_136429239.1">
    <property type="nucleotide sequence ID" value="NZ_SSSM01000006.1"/>
</dbReference>
<keyword evidence="2" id="KW-0472">Membrane</keyword>
<feature type="transmembrane region" description="Helical" evidence="2">
    <location>
        <begin position="503"/>
        <end position="525"/>
    </location>
</feature>